<protein>
    <submittedName>
        <fullName evidence="1">Uncharacterized protein</fullName>
    </submittedName>
</protein>
<name>A0A0V8QCN3_9FIRM</name>
<accession>A0A0V8QCN3</accession>
<proteinExistence type="predicted"/>
<dbReference type="Pfam" id="PF18988">
    <property type="entry name" value="DUF5721"/>
    <property type="match status" value="1"/>
</dbReference>
<dbReference type="RefSeq" id="WP_058353394.1">
    <property type="nucleotide sequence ID" value="NZ_CABMMD010000175.1"/>
</dbReference>
<dbReference type="EMBL" id="LNAM01000175">
    <property type="protein sequence ID" value="KSV58353.1"/>
    <property type="molecule type" value="Genomic_DNA"/>
</dbReference>
<dbReference type="STRING" id="290052.ASU35_02835"/>
<dbReference type="Proteomes" id="UP000054874">
    <property type="component" value="Unassembled WGS sequence"/>
</dbReference>
<organism evidence="1 2">
    <name type="scientific">Acetivibrio ethanolgignens</name>
    <dbReference type="NCBI Taxonomy" id="290052"/>
    <lineage>
        <taxon>Bacteria</taxon>
        <taxon>Bacillati</taxon>
        <taxon>Bacillota</taxon>
        <taxon>Clostridia</taxon>
        <taxon>Eubacteriales</taxon>
        <taxon>Oscillospiraceae</taxon>
        <taxon>Acetivibrio</taxon>
    </lineage>
</organism>
<dbReference type="AlphaFoldDB" id="A0A0V8QCN3"/>
<keyword evidence="2" id="KW-1185">Reference proteome</keyword>
<comment type="caution">
    <text evidence="1">The sequence shown here is derived from an EMBL/GenBank/DDBJ whole genome shotgun (WGS) entry which is preliminary data.</text>
</comment>
<evidence type="ECO:0000313" key="2">
    <source>
        <dbReference type="Proteomes" id="UP000054874"/>
    </source>
</evidence>
<reference evidence="1 2" key="1">
    <citation type="submission" date="2015-11" db="EMBL/GenBank/DDBJ databases">
        <title>Butyribacter intestini gen. nov., sp. nov., a butyric acid-producing bacterium of the family Lachnospiraceae isolated from the human faeces.</title>
        <authorList>
            <person name="Zou Y."/>
            <person name="Xue W."/>
            <person name="Luo G."/>
            <person name="Lv M."/>
        </authorList>
    </citation>
    <scope>NUCLEOTIDE SEQUENCE [LARGE SCALE GENOMIC DNA]</scope>
    <source>
        <strain evidence="1 2">ACET-33324</strain>
    </source>
</reference>
<evidence type="ECO:0000313" key="1">
    <source>
        <dbReference type="EMBL" id="KSV58353.1"/>
    </source>
</evidence>
<dbReference type="OrthoDB" id="9787986at2"/>
<sequence length="166" mass="19457">MIALKILDVKEFMAKLLIKRVFDNFLLSEAELLCGCSYVINGRRNKDWYSGEELLELSEPDYMCFSEQRPFLYQLIKGKKTPQSMKLILLLSRENVRKILERIGRGAEADSIEGLFLNIRYEKGEVKLITGSSFKVFTLDKTIEREWDDSLKVFLRHYEIAFEEIS</sequence>
<gene>
    <name evidence="1" type="ORF">ASU35_02835</name>
</gene>
<dbReference type="InterPro" id="IPR043779">
    <property type="entry name" value="DUF5721"/>
</dbReference>